<dbReference type="Proteomes" id="UP001318860">
    <property type="component" value="Unassembled WGS sequence"/>
</dbReference>
<protein>
    <recommendedName>
        <fullName evidence="6">Glycosyltransferase 61 catalytic domain-containing protein</fullName>
    </recommendedName>
</protein>
<keyword evidence="5" id="KW-0472">Membrane</keyword>
<proteinExistence type="predicted"/>
<dbReference type="InterPro" id="IPR007657">
    <property type="entry name" value="Glycosyltransferase_61"/>
</dbReference>
<dbReference type="Pfam" id="PF04577">
    <property type="entry name" value="Glyco_transf_61"/>
    <property type="match status" value="1"/>
</dbReference>
<keyword evidence="4" id="KW-0325">Glycoprotein</keyword>
<keyword evidence="5" id="KW-0812">Transmembrane</keyword>
<comment type="subcellular location">
    <subcellularLocation>
        <location evidence="1">Golgi apparatus membrane</location>
        <topology evidence="1">Single-pass type II membrane protein</topology>
    </subcellularLocation>
</comment>
<keyword evidence="8" id="KW-1185">Reference proteome</keyword>
<name>A0ABR0UPP3_REHGL</name>
<evidence type="ECO:0000256" key="4">
    <source>
        <dbReference type="ARBA" id="ARBA00023180"/>
    </source>
</evidence>
<evidence type="ECO:0000313" key="7">
    <source>
        <dbReference type="EMBL" id="KAK6124655.1"/>
    </source>
</evidence>
<evidence type="ECO:0000256" key="3">
    <source>
        <dbReference type="ARBA" id="ARBA00022679"/>
    </source>
</evidence>
<dbReference type="PANTHER" id="PTHR20961">
    <property type="entry name" value="GLYCOSYLTRANSFERASE"/>
    <property type="match status" value="1"/>
</dbReference>
<feature type="domain" description="Glycosyltransferase 61 catalytic" evidence="6">
    <location>
        <begin position="261"/>
        <end position="350"/>
    </location>
</feature>
<keyword evidence="5" id="KW-1133">Transmembrane helix</keyword>
<evidence type="ECO:0000256" key="5">
    <source>
        <dbReference type="SAM" id="Phobius"/>
    </source>
</evidence>
<evidence type="ECO:0000259" key="6">
    <source>
        <dbReference type="Pfam" id="PF04577"/>
    </source>
</evidence>
<comment type="caution">
    <text evidence="7">The sequence shown here is derived from an EMBL/GenBank/DDBJ whole genome shotgun (WGS) entry which is preliminary data.</text>
</comment>
<keyword evidence="3" id="KW-0808">Transferase</keyword>
<evidence type="ECO:0000256" key="1">
    <source>
        <dbReference type="ARBA" id="ARBA00004323"/>
    </source>
</evidence>
<dbReference type="PANTHER" id="PTHR20961:SF124">
    <property type="entry name" value="GLYCOSYLTRANSFERASE"/>
    <property type="match status" value="1"/>
</dbReference>
<evidence type="ECO:0000313" key="8">
    <source>
        <dbReference type="Proteomes" id="UP001318860"/>
    </source>
</evidence>
<sequence>MVKYQRKNLYSQWKKNKDYMVVDEDEESAMDPFGLICGKSFYSKKIAKPKFLYFIFLSLVSCSLVLATLFLSCDSNFSLLYSFGTNKEGLGSESGYLCSSVLNDLVVKKNSGINHKCDVHHDVPAVFFSTGGYTGNLYHEFNDGILPLYITSQHLNKKVVFVILEYHNWWIMKYGDILSQLSDFPAIDFSGDKRVHCFPEAIVGLRIHDELTVDASKMENDKTIGDFHNLLDRAYWPRISSLIEDEEREAQSNASPQSSVNALRTTVENRDLAKPKLVIVSRNGSRAITNEDSLVKLAEDIGFVVEVLRPQRTTELAKTYRVLNSSDVMIGVHGAAMTHFLFMNPGSVFIQVVPLGTDWAAETYYGEPAGKFGLRYIGYKILPKESSLYDDYNENDPILMDPSSVNRKGWEFTKKIYLDRQTVRLDLRRFQKRLLRAYYYTLARKNGRLRHGSE</sequence>
<organism evidence="7 8">
    <name type="scientific">Rehmannia glutinosa</name>
    <name type="common">Chinese foxglove</name>
    <dbReference type="NCBI Taxonomy" id="99300"/>
    <lineage>
        <taxon>Eukaryota</taxon>
        <taxon>Viridiplantae</taxon>
        <taxon>Streptophyta</taxon>
        <taxon>Embryophyta</taxon>
        <taxon>Tracheophyta</taxon>
        <taxon>Spermatophyta</taxon>
        <taxon>Magnoliopsida</taxon>
        <taxon>eudicotyledons</taxon>
        <taxon>Gunneridae</taxon>
        <taxon>Pentapetalae</taxon>
        <taxon>asterids</taxon>
        <taxon>lamiids</taxon>
        <taxon>Lamiales</taxon>
        <taxon>Orobanchaceae</taxon>
        <taxon>Rehmannieae</taxon>
        <taxon>Rehmannia</taxon>
    </lineage>
</organism>
<gene>
    <name evidence="7" type="ORF">DH2020_041604</name>
</gene>
<reference evidence="7 8" key="1">
    <citation type="journal article" date="2021" name="Comput. Struct. Biotechnol. J.">
        <title>De novo genome assembly of the potent medicinal plant Rehmannia glutinosa using nanopore technology.</title>
        <authorList>
            <person name="Ma L."/>
            <person name="Dong C."/>
            <person name="Song C."/>
            <person name="Wang X."/>
            <person name="Zheng X."/>
            <person name="Niu Y."/>
            <person name="Chen S."/>
            <person name="Feng W."/>
        </authorList>
    </citation>
    <scope>NUCLEOTIDE SEQUENCE [LARGE SCALE GENOMIC DNA]</scope>
    <source>
        <strain evidence="7">DH-2019</strain>
    </source>
</reference>
<dbReference type="EMBL" id="JABTTQ020002335">
    <property type="protein sequence ID" value="KAK6124655.1"/>
    <property type="molecule type" value="Genomic_DNA"/>
</dbReference>
<accession>A0ABR0UPP3</accession>
<dbReference type="InterPro" id="IPR049625">
    <property type="entry name" value="Glyco_transf_61_cat"/>
</dbReference>
<evidence type="ECO:0000256" key="2">
    <source>
        <dbReference type="ARBA" id="ARBA00022676"/>
    </source>
</evidence>
<keyword evidence="2" id="KW-0328">Glycosyltransferase</keyword>
<feature type="transmembrane region" description="Helical" evidence="5">
    <location>
        <begin position="51"/>
        <end position="71"/>
    </location>
</feature>